<name>A0A8J2KYR9_9HEXA</name>
<dbReference type="PANTHER" id="PTHR46532:SF11">
    <property type="entry name" value="DYNEIN AXONEMAL HEAVY CHAIN 12"/>
    <property type="match status" value="1"/>
</dbReference>
<dbReference type="EMBL" id="CAJVCH010529075">
    <property type="protein sequence ID" value="CAG7823313.1"/>
    <property type="molecule type" value="Genomic_DNA"/>
</dbReference>
<dbReference type="InterPro" id="IPR026983">
    <property type="entry name" value="DHC"/>
</dbReference>
<evidence type="ECO:0000259" key="1">
    <source>
        <dbReference type="Pfam" id="PF08385"/>
    </source>
</evidence>
<dbReference type="OrthoDB" id="447173at2759"/>
<dbReference type="Pfam" id="PF08385">
    <property type="entry name" value="DHC_N1"/>
    <property type="match status" value="1"/>
</dbReference>
<feature type="domain" description="Dynein heavy chain tail" evidence="1">
    <location>
        <begin position="208"/>
        <end position="778"/>
    </location>
</feature>
<sequence>MGGKHKSTKELHAAYETGLDLRLDFLYDYVTRSLKCKMDKWSKLLATVEYKALVLDFFEKPESGMIVLTLNTSGILTVSEGYPLVQSKSKSSYFIKKSATPIAKDEVHFKDYLIYGDLAHQPLEYLVAAIQQVINPMIACEMEDPKWHETVVADIKCRSVEVGGVLRSVQGQLKGKTWLPIPLNLLELVQTAQGRDVNEWTKTKVKTELEELVVRWSHQISEVLGRDSSEAFKAGMHPTPTVEIAFWEERVEDLQCIHVQLNEKMVNQIVTLLRRSKSNYWRCLSCMYTNVKSCLQEAQSIVAFLKPLRRHLEALQTSTFDNATTLLRPLMHCVCHVWVYSRFYCTSSRMIQLLKQICNLLIDMARIYLCGSLIFQVEPEEGLSKSRLVVETLQFFKDLYDAHKLAIPAYFPEGEEVKKWDFLPSLVFERFDNFLLRMEKLESLFNTTVEFYKLDKVEIGGSKGRTLGSKVLELHDEFTEYFQRFSGITYDCTDPEDGFFAEDVILFQNKVLDMDLRLSYIISKAFDDCHTPESAYKLIIMLGLLLERPLIKADFANKYLDYMDMIQSDMSNIWEQFQDHIKSVRIQNRHMLQRTLPPYSATILWLHNMTGRLTGYVNQFCSLQIPAEHLNCRFRLQKRVQKLTSAFSEYQQQTFQEWREKVESEAESYVEQHLLARKDQTCIYVNFHPKLAADLKEVKYLLMAGFKEIPSQALDLYERRTTFRRHVRNLEDICRWHNYIFSNLSSIEIRLLQARLGFLDEHVVKGLEEVRWKDESLIEEFVGSLSDPLRELQCRVGKSHENLESIKVLMRQWKTEPLFTRKNRHRESMLDLAEVAQAAREDRYESIQQASVQIQDLMKSNAGLLRDDSLDSDSWQEYLSSIDTVIVTDLVETVALSLGYLIDHTDSFLTPSVFMQVSMCLSERGLYFEPALQQDEGHSFIDQMESIIDAIIHQAALIERVGSESNNYLDLIANNVDVLDMRSELLERANVVVTKSLDYAEQLDRFSYIYEEDQGEHLSQFLKHGHALTQHEIDSKGEGEETVEEPATLDQFKSAIDKFEGILKEVEQLDVEVVFDRWFHLDMRPFCSALYETVKSWSLMFKQHLIDSVIGGLSDLETFIKDTEVGLQAQLQEGDLQTLIYVMGLLHNIRQRTKTTDAMFGPIKEYIELLKTYDYELPESVFLQLDELPGKWTALKKQAQGVRLQVAPLQANEVSSIRKRINDFDTKQLGYRETFISLNFF</sequence>
<proteinExistence type="predicted"/>
<dbReference type="AlphaFoldDB" id="A0A8J2KYR9"/>
<keyword evidence="3" id="KW-1185">Reference proteome</keyword>
<protein>
    <recommendedName>
        <fullName evidence="1">Dynein heavy chain tail domain-containing protein</fullName>
    </recommendedName>
</protein>
<dbReference type="Proteomes" id="UP000708208">
    <property type="component" value="Unassembled WGS sequence"/>
</dbReference>
<feature type="non-terminal residue" evidence="2">
    <location>
        <position position="1"/>
    </location>
</feature>
<evidence type="ECO:0000313" key="2">
    <source>
        <dbReference type="EMBL" id="CAG7823313.1"/>
    </source>
</evidence>
<evidence type="ECO:0000313" key="3">
    <source>
        <dbReference type="Proteomes" id="UP000708208"/>
    </source>
</evidence>
<organism evidence="2 3">
    <name type="scientific">Allacma fusca</name>
    <dbReference type="NCBI Taxonomy" id="39272"/>
    <lineage>
        <taxon>Eukaryota</taxon>
        <taxon>Metazoa</taxon>
        <taxon>Ecdysozoa</taxon>
        <taxon>Arthropoda</taxon>
        <taxon>Hexapoda</taxon>
        <taxon>Collembola</taxon>
        <taxon>Symphypleona</taxon>
        <taxon>Sminthuridae</taxon>
        <taxon>Allacma</taxon>
    </lineage>
</organism>
<dbReference type="GO" id="GO:0005858">
    <property type="term" value="C:axonemal dynein complex"/>
    <property type="evidence" value="ECO:0007669"/>
    <property type="project" value="TreeGrafter"/>
</dbReference>
<accession>A0A8J2KYR9</accession>
<dbReference type="GO" id="GO:0051959">
    <property type="term" value="F:dynein light intermediate chain binding"/>
    <property type="evidence" value="ECO:0007669"/>
    <property type="project" value="InterPro"/>
</dbReference>
<reference evidence="2" key="1">
    <citation type="submission" date="2021-06" db="EMBL/GenBank/DDBJ databases">
        <authorList>
            <person name="Hodson N. C."/>
            <person name="Mongue J. A."/>
            <person name="Jaron S. K."/>
        </authorList>
    </citation>
    <scope>NUCLEOTIDE SEQUENCE</scope>
</reference>
<gene>
    <name evidence="2" type="ORF">AFUS01_LOCUS33535</name>
</gene>
<comment type="caution">
    <text evidence="2">The sequence shown here is derived from an EMBL/GenBank/DDBJ whole genome shotgun (WGS) entry which is preliminary data.</text>
</comment>
<dbReference type="GO" id="GO:0007018">
    <property type="term" value="P:microtubule-based movement"/>
    <property type="evidence" value="ECO:0007669"/>
    <property type="project" value="InterPro"/>
</dbReference>
<dbReference type="InterPro" id="IPR013594">
    <property type="entry name" value="Dynein_heavy_tail"/>
</dbReference>
<dbReference type="GO" id="GO:0045505">
    <property type="term" value="F:dynein intermediate chain binding"/>
    <property type="evidence" value="ECO:0007669"/>
    <property type="project" value="InterPro"/>
</dbReference>
<dbReference type="PANTHER" id="PTHR46532">
    <property type="entry name" value="MALE FERTILITY FACTOR KL5"/>
    <property type="match status" value="1"/>
</dbReference>